<dbReference type="EMBL" id="JPWU03000126">
    <property type="protein sequence ID" value="KAG2525416.1"/>
    <property type="molecule type" value="Genomic_DNA"/>
</dbReference>
<dbReference type="Pfam" id="PF00334">
    <property type="entry name" value="NDK"/>
    <property type="match status" value="1"/>
</dbReference>
<feature type="binding site" evidence="6">
    <location>
        <position position="133"/>
    </location>
    <ligand>
        <name>ATP</name>
        <dbReference type="ChEBI" id="CHEBI:30616"/>
    </ligand>
</feature>
<protein>
    <recommendedName>
        <fullName evidence="9">Nucleoside diphosphate kinase-like domain-containing protein</fullName>
    </recommendedName>
</protein>
<dbReference type="SUPFAM" id="SSF54919">
    <property type="entry name" value="Nucleoside diphosphate kinase, NDK"/>
    <property type="match status" value="1"/>
</dbReference>
<reference evidence="13 14" key="2">
    <citation type="submission" date="2018-07" db="EMBL/GenBank/DDBJ databases">
        <title>Genome sequencing of oomycete isolates from Chile give support for New Zealand origin for Phytophthora kernoviae and make available the first Nothophytophthora sp. genome.</title>
        <authorList>
            <person name="Studholme D.J."/>
            <person name="Sanfuentes E."/>
            <person name="Panda P."/>
            <person name="Hill R."/>
            <person name="Sambles C."/>
            <person name="Grant M."/>
            <person name="Williams N.M."/>
            <person name="Mcdougal R.L."/>
        </authorList>
    </citation>
    <scope>NUCLEOTIDE SEQUENCE [LARGE SCALE GENOMIC DNA]</scope>
    <source>
        <strain evidence="11">Chile2</strain>
        <strain evidence="12">Chile4</strain>
    </source>
</reference>
<dbReference type="GO" id="GO:0006228">
    <property type="term" value="P:UTP biosynthetic process"/>
    <property type="evidence" value="ECO:0007669"/>
    <property type="project" value="InterPro"/>
</dbReference>
<dbReference type="PROSITE" id="PS51374">
    <property type="entry name" value="NDPK_LIKE"/>
    <property type="match status" value="1"/>
</dbReference>
<organism evidence="12 13">
    <name type="scientific">Phytophthora kernoviae</name>
    <dbReference type="NCBI Taxonomy" id="325452"/>
    <lineage>
        <taxon>Eukaryota</taxon>
        <taxon>Sar</taxon>
        <taxon>Stramenopiles</taxon>
        <taxon>Oomycota</taxon>
        <taxon>Peronosporomycetes</taxon>
        <taxon>Peronosporales</taxon>
        <taxon>Peronosporaceae</taxon>
        <taxon>Phytophthora</taxon>
    </lineage>
</organism>
<evidence type="ECO:0000313" key="13">
    <source>
        <dbReference type="Proteomes" id="UP000285624"/>
    </source>
</evidence>
<feature type="binding site" evidence="6">
    <location>
        <position position="119"/>
    </location>
    <ligand>
        <name>ATP</name>
        <dbReference type="ChEBI" id="CHEBI:30616"/>
    </ligand>
</feature>
<dbReference type="GO" id="GO:0006183">
    <property type="term" value="P:GTP biosynthetic process"/>
    <property type="evidence" value="ECO:0007669"/>
    <property type="project" value="InterPro"/>
</dbReference>
<dbReference type="Gene3D" id="3.30.70.141">
    <property type="entry name" value="Nucleoside diphosphate kinase-like domain"/>
    <property type="match status" value="1"/>
</dbReference>
<evidence type="ECO:0000313" key="12">
    <source>
        <dbReference type="EMBL" id="RLN81468.1"/>
    </source>
</evidence>
<dbReference type="PANTHER" id="PTHR46161:SF3">
    <property type="entry name" value="NUCLEOSIDE DIPHOSPHATE KINASE DDB_G0292928-RELATED"/>
    <property type="match status" value="1"/>
</dbReference>
<evidence type="ECO:0000256" key="1">
    <source>
        <dbReference type="ARBA" id="ARBA00008142"/>
    </source>
</evidence>
<sequence length="1107" mass="122121">MSFDSRLNIGNPVDGASFAGIPPKGTPVERTFGIIKPNAASKPEVVDEIVNLIALFGFTVEHQRRLLLTRDQASEFYAEHRGKAFFETLLNFMTSGEIVALQLSRPHAIRVWRALMGPTNSIKARETHSWTLRARFGEDGTRNATHGSDSSVSAARELRFFFGSASVAGDLSNASAVNARVVAQRPIAAPGATHSSVEKVLAEGLQELLEIKLSDPLEACRWLGKWLVNYRPHGLDDEQQILEGPQQSTRGLKPDRSVKKTSPTVVGADQEVHKTVAIVFGSAVDNAARFAILGVIQRRLEGARYKTIDVSAEIKRHSALSMGVSNLVKDLKACGRRCCVLFDCEELTQNSVFHREFKVQAPAEWHINFVVHMELDNQENTSTMGSSPFDVPILHVSLPGSNPQDLERGSILHELFRTVFDPSVVLLDDTQQLAPVSMWAEAAKRFGFHLFTFDAFIASVKNSTTESDETRLLLQLLRSGSTLPPKLILTLLRRSILGSRPGSSSVHQKCLLMGFPWSEMQSSELEKAIGEPQSVLLINSRDEQFKPRTATVDFPTWMTTFRKKGLVKRIWIDSTRSLNPDTISKALNYVLAPVIGCFLGECQSNEQLQELQAVAKVQGFVWVDCTSPTTPTVQKLRQVLLDTSVGQEKYFLYSYPHSPAQAVDFLHNVAVPQFVLHSSHSGTQEILEIFDAHPTIVQSDISSPQLSEAPFNGPLKLKSTFFRKQVVAVVGNVGALNLPHLRNVVAPLGYDVIDVQAGDGTDSVDKEYEHLLALERRIQATQAPRCLVVGAPKSSNFYHSLESRIGCAMHKILILQHVPVRVRNPDVLDDDNLDDSDDEESLSNTDENDSDGGIKPLPTRGGVKRGKVMKALSPQLSQLLQTFTTSATSSISIDIIGFLESTPQGSVYIVEDIIARLRPRLVSVVGHPFSCYQTIARSCCRRRSIGFIGIRQATSSLQAIEQLENIVATTPHAAYCLDGFPRALLPGDIEPAGPTSPSPPRYVAQQLWELNRRVGTLSTLVNFTAAIKSLEERTPEQVTRRILDEAQDELELGSSDLLNWFATGKSRHGATSEVACDQPLEDAQEEFDSVLQQVLRPCRLVVKHKAT</sequence>
<reference evidence="10" key="1">
    <citation type="journal article" date="2015" name="Genom Data">
        <title>Genome sequences of six Phytophthora species associated with forests in New Zealand.</title>
        <authorList>
            <person name="Studholme D.J."/>
            <person name="McDougal R.L."/>
            <person name="Sambles C."/>
            <person name="Hansen E."/>
            <person name="Hardy G."/>
            <person name="Grant M."/>
            <person name="Ganley R.J."/>
            <person name="Williams N.M."/>
        </authorList>
    </citation>
    <scope>NUCLEOTIDE SEQUENCE</scope>
    <source>
        <strain evidence="10">NZFS 3630</strain>
    </source>
</reference>
<dbReference type="STRING" id="325452.A0A421GTE2"/>
<dbReference type="InterPro" id="IPR036850">
    <property type="entry name" value="NDK-like_dom_sf"/>
</dbReference>
<evidence type="ECO:0000313" key="11">
    <source>
        <dbReference type="EMBL" id="RLN10479.1"/>
    </source>
</evidence>
<evidence type="ECO:0000313" key="10">
    <source>
        <dbReference type="EMBL" id="KAG2525416.1"/>
    </source>
</evidence>
<evidence type="ECO:0000256" key="3">
    <source>
        <dbReference type="ARBA" id="ARBA00022741"/>
    </source>
</evidence>
<keyword evidence="5" id="KW-0067">ATP-binding</keyword>
<feature type="binding site" evidence="6">
    <location>
        <position position="143"/>
    </location>
    <ligand>
        <name>ATP</name>
        <dbReference type="ChEBI" id="CHEBI:30616"/>
    </ligand>
</feature>
<feature type="binding site" evidence="6">
    <location>
        <position position="85"/>
    </location>
    <ligand>
        <name>ATP</name>
        <dbReference type="ChEBI" id="CHEBI:30616"/>
    </ligand>
</feature>
<evidence type="ECO:0000256" key="2">
    <source>
        <dbReference type="ARBA" id="ARBA00022679"/>
    </source>
</evidence>
<name>A0A421GTE2_9STRA</name>
<gene>
    <name evidence="11" type="ORF">BBI17_003708</name>
    <name evidence="12" type="ORF">BBO99_00003674</name>
    <name evidence="10" type="ORF">JM18_002349</name>
</gene>
<dbReference type="Proteomes" id="UP000285624">
    <property type="component" value="Unassembled WGS sequence"/>
</dbReference>
<evidence type="ECO:0000259" key="9">
    <source>
        <dbReference type="SMART" id="SM00562"/>
    </source>
</evidence>
<dbReference type="EMBL" id="MAYM02001829">
    <property type="protein sequence ID" value="RLN10479.1"/>
    <property type="molecule type" value="Genomic_DNA"/>
</dbReference>
<dbReference type="PANTHER" id="PTHR46161">
    <property type="entry name" value="NUCLEOSIDE DIPHOSPHATE KINASE"/>
    <property type="match status" value="1"/>
</dbReference>
<keyword evidence="13" id="KW-1185">Reference proteome</keyword>
<dbReference type="AlphaFoldDB" id="A0A421GTE2"/>
<accession>A0A421GTE2</accession>
<evidence type="ECO:0000313" key="14">
    <source>
        <dbReference type="Proteomes" id="UP000285883"/>
    </source>
</evidence>
<dbReference type="GO" id="GO:0005524">
    <property type="term" value="F:ATP binding"/>
    <property type="evidence" value="ECO:0007669"/>
    <property type="project" value="UniProtKB-KW"/>
</dbReference>
<dbReference type="GO" id="GO:0004550">
    <property type="term" value="F:nucleoside diphosphate kinase activity"/>
    <property type="evidence" value="ECO:0007669"/>
    <property type="project" value="InterPro"/>
</dbReference>
<feature type="domain" description="Nucleoside diphosphate kinase-like" evidence="9">
    <location>
        <begin position="28"/>
        <end position="169"/>
    </location>
</feature>
<comment type="similarity">
    <text evidence="1 6 7">Belongs to the NDK family.</text>
</comment>
<dbReference type="Proteomes" id="UP000792063">
    <property type="component" value="Unassembled WGS sequence"/>
</dbReference>
<dbReference type="SMART" id="SM00562">
    <property type="entry name" value="NDK"/>
    <property type="match status" value="1"/>
</dbReference>
<dbReference type="Gene3D" id="3.40.50.300">
    <property type="entry name" value="P-loop containing nucleotide triphosphate hydrolases"/>
    <property type="match status" value="1"/>
</dbReference>
<dbReference type="InterPro" id="IPR001564">
    <property type="entry name" value="Nucleoside_diP_kinase"/>
</dbReference>
<feature type="active site" description="Pros-phosphohistidine intermediate" evidence="6">
    <location>
        <position position="146"/>
    </location>
</feature>
<dbReference type="InterPro" id="IPR034907">
    <property type="entry name" value="NDK-like_dom"/>
</dbReference>
<dbReference type="GO" id="GO:0006241">
    <property type="term" value="P:CTP biosynthetic process"/>
    <property type="evidence" value="ECO:0007669"/>
    <property type="project" value="InterPro"/>
</dbReference>
<reference evidence="10" key="3">
    <citation type="submission" date="2020-06" db="EMBL/GenBank/DDBJ databases">
        <authorList>
            <person name="Studholme D.J."/>
        </authorList>
    </citation>
    <scope>NUCLEOTIDE SEQUENCE</scope>
    <source>
        <strain evidence="10">NZFS 3630</strain>
    </source>
</reference>
<feature type="binding site" evidence="6">
    <location>
        <position position="113"/>
    </location>
    <ligand>
        <name>ATP</name>
        <dbReference type="ChEBI" id="CHEBI:30616"/>
    </ligand>
</feature>
<keyword evidence="4" id="KW-0418">Kinase</keyword>
<evidence type="ECO:0000256" key="4">
    <source>
        <dbReference type="ARBA" id="ARBA00022777"/>
    </source>
</evidence>
<evidence type="ECO:0000256" key="5">
    <source>
        <dbReference type="ARBA" id="ARBA00022840"/>
    </source>
</evidence>
<feature type="binding site" evidence="6">
    <location>
        <position position="36"/>
    </location>
    <ligand>
        <name>ATP</name>
        <dbReference type="ChEBI" id="CHEBI:30616"/>
    </ligand>
</feature>
<keyword evidence="3" id="KW-0547">Nucleotide-binding</keyword>
<feature type="region of interest" description="Disordered" evidence="8">
    <location>
        <begin position="826"/>
        <end position="862"/>
    </location>
</feature>
<feature type="compositionally biased region" description="Acidic residues" evidence="8">
    <location>
        <begin position="827"/>
        <end position="850"/>
    </location>
</feature>
<comment type="caution">
    <text evidence="12">The sequence shown here is derived from an EMBL/GenBank/DDBJ whole genome shotgun (WGS) entry which is preliminary data.</text>
</comment>
<dbReference type="EMBL" id="MBDN02000078">
    <property type="protein sequence ID" value="RLN81468.1"/>
    <property type="molecule type" value="Genomic_DNA"/>
</dbReference>
<keyword evidence="2" id="KW-0808">Transferase</keyword>
<proteinExistence type="inferred from homology"/>
<evidence type="ECO:0000256" key="6">
    <source>
        <dbReference type="PROSITE-ProRule" id="PRU00706"/>
    </source>
</evidence>
<dbReference type="Proteomes" id="UP000285883">
    <property type="component" value="Unassembled WGS sequence"/>
</dbReference>
<evidence type="ECO:0000256" key="8">
    <source>
        <dbReference type="SAM" id="MobiDB-lite"/>
    </source>
</evidence>
<evidence type="ECO:0000256" key="7">
    <source>
        <dbReference type="RuleBase" id="RU004011"/>
    </source>
</evidence>
<dbReference type="InterPro" id="IPR027417">
    <property type="entry name" value="P-loop_NTPase"/>
</dbReference>
<dbReference type="PRINTS" id="PR01243">
    <property type="entry name" value="NUCDPKINASE"/>
</dbReference>